<dbReference type="InterPro" id="IPR011009">
    <property type="entry name" value="Kinase-like_dom_sf"/>
</dbReference>
<accession>A0AAD4GSV0</accession>
<dbReference type="Gene3D" id="3.90.1200.10">
    <property type="match status" value="1"/>
</dbReference>
<sequence length="340" mass="38126">MADWDVLTASEEFLADLSHKTQENEGRIGGEFGGPGVVKLSPQIAVKLGHGITASEAATQDFAHKNLDPSVAYVPKVYRYFRSRSASEYGDELGYLFMEYIPGQNLKDLDMESLVKLVPRLVNIVTSLGQISGLTPGPIGDGIPRGYIYGDDGAKTRLNSLEEMNVYMNKRLVSYNQFAKLRRGVDCNYHIDLRRYPLVLCHGDLCRRNIVLRDDGSLCLLDWGFAGFYPRFFEVAALKCILRPYDKLFQGALESATEAMMDLTDEERHDKKLIMYVRTANLRWSFDGPTKEEHDAFIKNLERQAGILPKVGFNSPDQVAAGVDKQEEPDSISQPTVKSD</sequence>
<organism evidence="3 4">
    <name type="scientific">Aspergillus nanangensis</name>
    <dbReference type="NCBI Taxonomy" id="2582783"/>
    <lineage>
        <taxon>Eukaryota</taxon>
        <taxon>Fungi</taxon>
        <taxon>Dikarya</taxon>
        <taxon>Ascomycota</taxon>
        <taxon>Pezizomycotina</taxon>
        <taxon>Eurotiomycetes</taxon>
        <taxon>Eurotiomycetidae</taxon>
        <taxon>Eurotiales</taxon>
        <taxon>Aspergillaceae</taxon>
        <taxon>Aspergillus</taxon>
        <taxon>Aspergillus subgen. Circumdati</taxon>
    </lineage>
</organism>
<reference evidence="3" key="2">
    <citation type="submission" date="2020-02" db="EMBL/GenBank/DDBJ databases">
        <authorList>
            <person name="Gilchrist C.L.M."/>
            <person name="Chooi Y.-H."/>
        </authorList>
    </citation>
    <scope>NUCLEOTIDE SEQUENCE</scope>
    <source>
        <strain evidence="3">MST-FP2251</strain>
    </source>
</reference>
<evidence type="ECO:0000313" key="4">
    <source>
        <dbReference type="Proteomes" id="UP001194746"/>
    </source>
</evidence>
<dbReference type="PANTHER" id="PTHR21310:SF39">
    <property type="entry name" value="AMINOGLYCOSIDE PHOSPHOTRANSFERASE DOMAIN-CONTAINING PROTEIN"/>
    <property type="match status" value="1"/>
</dbReference>
<name>A0AAD4GSV0_ASPNN</name>
<keyword evidence="4" id="KW-1185">Reference proteome</keyword>
<dbReference type="InterPro" id="IPR002575">
    <property type="entry name" value="Aminoglycoside_PTrfase"/>
</dbReference>
<evidence type="ECO:0000256" key="1">
    <source>
        <dbReference type="SAM" id="MobiDB-lite"/>
    </source>
</evidence>
<reference evidence="3" key="1">
    <citation type="journal article" date="2019" name="Beilstein J. Org. Chem.">
        <title>Nanangenines: drimane sesquiterpenoids as the dominant metabolite cohort of a novel Australian fungus, Aspergillus nanangensis.</title>
        <authorList>
            <person name="Lacey H.J."/>
            <person name="Gilchrist C.L.M."/>
            <person name="Crombie A."/>
            <person name="Kalaitzis J.A."/>
            <person name="Vuong D."/>
            <person name="Rutledge P.J."/>
            <person name="Turner P."/>
            <person name="Pitt J.I."/>
            <person name="Lacey E."/>
            <person name="Chooi Y.H."/>
            <person name="Piggott A.M."/>
        </authorList>
    </citation>
    <scope>NUCLEOTIDE SEQUENCE</scope>
    <source>
        <strain evidence="3">MST-FP2251</strain>
    </source>
</reference>
<feature type="compositionally biased region" description="Polar residues" evidence="1">
    <location>
        <begin position="331"/>
        <end position="340"/>
    </location>
</feature>
<dbReference type="SUPFAM" id="SSF56112">
    <property type="entry name" value="Protein kinase-like (PK-like)"/>
    <property type="match status" value="1"/>
</dbReference>
<protein>
    <recommendedName>
        <fullName evidence="2">Aminoglycoside phosphotransferase domain-containing protein</fullName>
    </recommendedName>
</protein>
<gene>
    <name evidence="3" type="ORF">FE257_008238</name>
</gene>
<feature type="region of interest" description="Disordered" evidence="1">
    <location>
        <begin position="318"/>
        <end position="340"/>
    </location>
</feature>
<dbReference type="InterPro" id="IPR051678">
    <property type="entry name" value="AGP_Transferase"/>
</dbReference>
<feature type="domain" description="Aminoglycoside phosphotransferase" evidence="2">
    <location>
        <begin position="56"/>
        <end position="238"/>
    </location>
</feature>
<dbReference type="EMBL" id="VCAU01000042">
    <property type="protein sequence ID" value="KAF9888869.1"/>
    <property type="molecule type" value="Genomic_DNA"/>
</dbReference>
<proteinExistence type="predicted"/>
<dbReference type="Pfam" id="PF01636">
    <property type="entry name" value="APH"/>
    <property type="match status" value="1"/>
</dbReference>
<evidence type="ECO:0000259" key="2">
    <source>
        <dbReference type="Pfam" id="PF01636"/>
    </source>
</evidence>
<dbReference type="Proteomes" id="UP001194746">
    <property type="component" value="Unassembled WGS sequence"/>
</dbReference>
<dbReference type="PANTHER" id="PTHR21310">
    <property type="entry name" value="AMINOGLYCOSIDE PHOSPHOTRANSFERASE-RELATED-RELATED"/>
    <property type="match status" value="1"/>
</dbReference>
<evidence type="ECO:0000313" key="3">
    <source>
        <dbReference type="EMBL" id="KAF9888869.1"/>
    </source>
</evidence>
<dbReference type="AlphaFoldDB" id="A0AAD4GSV0"/>
<comment type="caution">
    <text evidence="3">The sequence shown here is derived from an EMBL/GenBank/DDBJ whole genome shotgun (WGS) entry which is preliminary data.</text>
</comment>